<reference evidence="1" key="1">
    <citation type="submission" date="2019-08" db="EMBL/GenBank/DDBJ databases">
        <authorList>
            <person name="Kucharzyk K."/>
            <person name="Murdoch R.W."/>
            <person name="Higgins S."/>
            <person name="Loffler F."/>
        </authorList>
    </citation>
    <scope>NUCLEOTIDE SEQUENCE</scope>
</reference>
<protein>
    <submittedName>
        <fullName evidence="1">Uncharacterized protein</fullName>
    </submittedName>
</protein>
<organism evidence="1">
    <name type="scientific">bioreactor metagenome</name>
    <dbReference type="NCBI Taxonomy" id="1076179"/>
    <lineage>
        <taxon>unclassified sequences</taxon>
        <taxon>metagenomes</taxon>
        <taxon>ecological metagenomes</taxon>
    </lineage>
</organism>
<gene>
    <name evidence="1" type="ORF">SDC9_117416</name>
</gene>
<dbReference type="AlphaFoldDB" id="A0A645C0K4"/>
<proteinExistence type="predicted"/>
<accession>A0A645C0K4</accession>
<name>A0A645C0K4_9ZZZZ</name>
<dbReference type="EMBL" id="VSSQ01023489">
    <property type="protein sequence ID" value="MPM70461.1"/>
    <property type="molecule type" value="Genomic_DNA"/>
</dbReference>
<comment type="caution">
    <text evidence="1">The sequence shown here is derived from an EMBL/GenBank/DDBJ whole genome shotgun (WGS) entry which is preliminary data.</text>
</comment>
<evidence type="ECO:0000313" key="1">
    <source>
        <dbReference type="EMBL" id="MPM70461.1"/>
    </source>
</evidence>
<sequence>MYAQGYINCRYSVGSTAGEKSFAKDANLREKYDNEVWYLGTQGRYYLTAYSDDGDTLDFVHTFNIAGAQFIAAYLQKGRKADGVRDLWAKYKNEPKDKEYGADFAAGDKIKLMTWGGVSGFPEKGAKVRFAVSNPHLEPITDDILDQIKVVPNPYVISHQGQKSAYDAKLYFTKLPKECTINIYTASGDLVTTIEHKENVDDITKGGVDIFDLLTKNGQRIQSQTLVALIKTPNGAMITKQFSIIVGGFRIVD</sequence>